<dbReference type="InterPro" id="IPR018060">
    <property type="entry name" value="HTH_AraC"/>
</dbReference>
<feature type="domain" description="HTH araC/xylS-type" evidence="4">
    <location>
        <begin position="232"/>
        <end position="330"/>
    </location>
</feature>
<dbReference type="PATRIC" id="fig|1177179.3.peg.2605"/>
<dbReference type="Proteomes" id="UP000010164">
    <property type="component" value="Unassembled WGS sequence"/>
</dbReference>
<dbReference type="GO" id="GO:0000976">
    <property type="term" value="F:transcription cis-regulatory region binding"/>
    <property type="evidence" value="ECO:0007669"/>
    <property type="project" value="TreeGrafter"/>
</dbReference>
<dbReference type="EMBL" id="AMRJ01000023">
    <property type="protein sequence ID" value="EKF73568.1"/>
    <property type="molecule type" value="Genomic_DNA"/>
</dbReference>
<dbReference type="InterPro" id="IPR009057">
    <property type="entry name" value="Homeodomain-like_sf"/>
</dbReference>
<dbReference type="SMART" id="SM00342">
    <property type="entry name" value="HTH_ARAC"/>
    <property type="match status" value="1"/>
</dbReference>
<protein>
    <submittedName>
        <fullName evidence="5">AraC family transcriptional regulator</fullName>
    </submittedName>
</protein>
<dbReference type="GO" id="GO:0005829">
    <property type="term" value="C:cytosol"/>
    <property type="evidence" value="ECO:0007669"/>
    <property type="project" value="TreeGrafter"/>
</dbReference>
<evidence type="ECO:0000256" key="3">
    <source>
        <dbReference type="ARBA" id="ARBA00023163"/>
    </source>
</evidence>
<dbReference type="GO" id="GO:0003700">
    <property type="term" value="F:DNA-binding transcription factor activity"/>
    <property type="evidence" value="ECO:0007669"/>
    <property type="project" value="InterPro"/>
</dbReference>
<dbReference type="InterPro" id="IPR020449">
    <property type="entry name" value="Tscrpt_reg_AraC-type_HTH"/>
</dbReference>
<dbReference type="Pfam" id="PF12833">
    <property type="entry name" value="HTH_18"/>
    <property type="match status" value="1"/>
</dbReference>
<dbReference type="RefSeq" id="WP_008929791.1">
    <property type="nucleotide sequence ID" value="NZ_AMRJ01000023.1"/>
</dbReference>
<comment type="caution">
    <text evidence="5">The sequence shown here is derived from an EMBL/GenBank/DDBJ whole genome shotgun (WGS) entry which is preliminary data.</text>
</comment>
<evidence type="ECO:0000256" key="1">
    <source>
        <dbReference type="ARBA" id="ARBA00023015"/>
    </source>
</evidence>
<evidence type="ECO:0000313" key="5">
    <source>
        <dbReference type="EMBL" id="EKF73568.1"/>
    </source>
</evidence>
<dbReference type="PROSITE" id="PS01124">
    <property type="entry name" value="HTH_ARAC_FAMILY_2"/>
    <property type="match status" value="1"/>
</dbReference>
<dbReference type="eggNOG" id="COG2207">
    <property type="taxonomic scope" value="Bacteria"/>
</dbReference>
<proteinExistence type="predicted"/>
<organism evidence="5 6">
    <name type="scientific">Alcanivorax hongdengensis A-11-3</name>
    <dbReference type="NCBI Taxonomy" id="1177179"/>
    <lineage>
        <taxon>Bacteria</taxon>
        <taxon>Pseudomonadati</taxon>
        <taxon>Pseudomonadota</taxon>
        <taxon>Gammaproteobacteria</taxon>
        <taxon>Oceanospirillales</taxon>
        <taxon>Alcanivoracaceae</taxon>
        <taxon>Alcanivorax</taxon>
    </lineage>
</organism>
<keyword evidence="1" id="KW-0805">Transcription regulation</keyword>
<evidence type="ECO:0000313" key="6">
    <source>
        <dbReference type="Proteomes" id="UP000010164"/>
    </source>
</evidence>
<dbReference type="SUPFAM" id="SSF46689">
    <property type="entry name" value="Homeodomain-like"/>
    <property type="match status" value="1"/>
</dbReference>
<dbReference type="Pfam" id="PF12625">
    <property type="entry name" value="Arabinose_bd"/>
    <property type="match status" value="1"/>
</dbReference>
<dbReference type="PRINTS" id="PR00032">
    <property type="entry name" value="HTHARAC"/>
</dbReference>
<dbReference type="PANTHER" id="PTHR47894:SF1">
    <property type="entry name" value="HTH-TYPE TRANSCRIPTIONAL REGULATOR VQSM"/>
    <property type="match status" value="1"/>
</dbReference>
<gene>
    <name evidence="5" type="ORF">A11A3_13103</name>
</gene>
<dbReference type="AlphaFoldDB" id="L0W9Y5"/>
<keyword evidence="3" id="KW-0804">Transcription</keyword>
<dbReference type="PANTHER" id="PTHR47894">
    <property type="entry name" value="HTH-TYPE TRANSCRIPTIONAL REGULATOR GADX"/>
    <property type="match status" value="1"/>
</dbReference>
<keyword evidence="6" id="KW-1185">Reference proteome</keyword>
<name>L0W9Y5_9GAMM</name>
<accession>L0W9Y5</accession>
<reference evidence="5 6" key="1">
    <citation type="journal article" date="2012" name="J. Bacteriol.">
        <title>Genome Sequence of the Alkane-Degrading Bacterium Alcanivorax hongdengensis Type Strain A-11-3.</title>
        <authorList>
            <person name="Lai Q."/>
            <person name="Shao Z."/>
        </authorList>
    </citation>
    <scope>NUCLEOTIDE SEQUENCE [LARGE SCALE GENOMIC DNA]</scope>
    <source>
        <strain evidence="5 6">A-11-3</strain>
    </source>
</reference>
<sequence>MPKDSLTPTASGIMVAVLCRALARRSRDWHGILRECGLEENLPQLAHQRIDLLQLADVYGLASSRYRDRSLGLLAGQQLQLHDLYALGVVMRFSDSMLEACEALGHHFDWLLEGLHLSVESQPPQLHITLRAAPLQLYRGALMDWLMAGIAQLVGQLGSRRITPLMIEMNASHAAAHQWPWPVVTGSKHNRLVYELAPFLALQPQRDRELCRHNQALITRGLQHRSQYHLALRARTCLEQLLLEGQLGEPQLARQMKMGIRTLQRRLKDCDTSYSDLLTQVRKSLAADLLMTTRTPIEEVARQLGFSEPANFSRAFRRWFGTSPSHYRGRQAGPSP</sequence>
<keyword evidence="2" id="KW-0238">DNA-binding</keyword>
<dbReference type="Gene3D" id="1.10.10.60">
    <property type="entry name" value="Homeodomain-like"/>
    <property type="match status" value="1"/>
</dbReference>
<dbReference type="InterPro" id="IPR032687">
    <property type="entry name" value="AraC-type_N"/>
</dbReference>
<evidence type="ECO:0000256" key="2">
    <source>
        <dbReference type="ARBA" id="ARBA00023125"/>
    </source>
</evidence>
<evidence type="ECO:0000259" key="4">
    <source>
        <dbReference type="PROSITE" id="PS01124"/>
    </source>
</evidence>